<name>A0AAV5MX25_9ROSI</name>
<dbReference type="Proteomes" id="UP001054252">
    <property type="component" value="Unassembled WGS sequence"/>
</dbReference>
<comment type="caution">
    <text evidence="1">The sequence shown here is derived from an EMBL/GenBank/DDBJ whole genome shotgun (WGS) entry which is preliminary data.</text>
</comment>
<keyword evidence="2" id="KW-1185">Reference proteome</keyword>
<gene>
    <name evidence="1" type="ORF">SLEP1_g60545</name>
</gene>
<dbReference type="AlphaFoldDB" id="A0AAV5MX25"/>
<dbReference type="EMBL" id="BPVZ01002842">
    <property type="protein sequence ID" value="GKV54035.1"/>
    <property type="molecule type" value="Genomic_DNA"/>
</dbReference>
<accession>A0AAV5MX25</accession>
<sequence>CNFSLQYVCIYFFGLLMNAVDELLKALRYDGSAVVLSLLKITHSVSMKFYDEHALGSEQFL</sequence>
<protein>
    <submittedName>
        <fullName evidence="1">Uncharacterized protein</fullName>
    </submittedName>
</protein>
<proteinExistence type="predicted"/>
<evidence type="ECO:0000313" key="2">
    <source>
        <dbReference type="Proteomes" id="UP001054252"/>
    </source>
</evidence>
<organism evidence="1 2">
    <name type="scientific">Rubroshorea leprosula</name>
    <dbReference type="NCBI Taxonomy" id="152421"/>
    <lineage>
        <taxon>Eukaryota</taxon>
        <taxon>Viridiplantae</taxon>
        <taxon>Streptophyta</taxon>
        <taxon>Embryophyta</taxon>
        <taxon>Tracheophyta</taxon>
        <taxon>Spermatophyta</taxon>
        <taxon>Magnoliopsida</taxon>
        <taxon>eudicotyledons</taxon>
        <taxon>Gunneridae</taxon>
        <taxon>Pentapetalae</taxon>
        <taxon>rosids</taxon>
        <taxon>malvids</taxon>
        <taxon>Malvales</taxon>
        <taxon>Dipterocarpaceae</taxon>
        <taxon>Rubroshorea</taxon>
    </lineage>
</organism>
<evidence type="ECO:0000313" key="1">
    <source>
        <dbReference type="EMBL" id="GKV54035.1"/>
    </source>
</evidence>
<feature type="non-terminal residue" evidence="1">
    <location>
        <position position="1"/>
    </location>
</feature>
<reference evidence="1 2" key="1">
    <citation type="journal article" date="2021" name="Commun. Biol.">
        <title>The genome of Shorea leprosula (Dipterocarpaceae) highlights the ecological relevance of drought in aseasonal tropical rainforests.</title>
        <authorList>
            <person name="Ng K.K.S."/>
            <person name="Kobayashi M.J."/>
            <person name="Fawcett J.A."/>
            <person name="Hatakeyama M."/>
            <person name="Paape T."/>
            <person name="Ng C.H."/>
            <person name="Ang C.C."/>
            <person name="Tnah L.H."/>
            <person name="Lee C.T."/>
            <person name="Nishiyama T."/>
            <person name="Sese J."/>
            <person name="O'Brien M.J."/>
            <person name="Copetti D."/>
            <person name="Mohd Noor M.I."/>
            <person name="Ong R.C."/>
            <person name="Putra M."/>
            <person name="Sireger I.Z."/>
            <person name="Indrioko S."/>
            <person name="Kosugi Y."/>
            <person name="Izuno A."/>
            <person name="Isagi Y."/>
            <person name="Lee S.L."/>
            <person name="Shimizu K.K."/>
        </authorList>
    </citation>
    <scope>NUCLEOTIDE SEQUENCE [LARGE SCALE GENOMIC DNA]</scope>
    <source>
        <strain evidence="1">214</strain>
    </source>
</reference>